<keyword evidence="1" id="KW-0472">Membrane</keyword>
<dbReference type="AlphaFoldDB" id="A0A1B1EWE8"/>
<dbReference type="EMBL" id="KT211927">
    <property type="protein sequence ID" value="ANQ33135.1"/>
    <property type="molecule type" value="Genomic_DNA"/>
</dbReference>
<feature type="transmembrane region" description="Helical" evidence="1">
    <location>
        <begin position="58"/>
        <end position="75"/>
    </location>
</feature>
<reference evidence="2" key="1">
    <citation type="submission" date="2015-06" db="EMBL/GenBank/DDBJ databases">
        <title>Evolution and Diversity of Sexually-Related Genes in an Arbuscular Mycorrhizal Fungi.</title>
        <authorList>
            <person name="Charron P."/>
            <person name="Marton T."/>
            <person name="Corradi N."/>
        </authorList>
    </citation>
    <scope>NUCLEOTIDE SEQUENCE</scope>
    <source>
        <strain evidence="2">C2</strain>
    </source>
</reference>
<keyword evidence="1" id="KW-0812">Transmembrane</keyword>
<proteinExistence type="predicted"/>
<name>A0A1B1EWE8_9GLOM</name>
<evidence type="ECO:0000313" key="2">
    <source>
        <dbReference type="EMBL" id="ANQ33135.1"/>
    </source>
</evidence>
<accession>A0A1B1EWE8</accession>
<gene>
    <name evidence="2" type="primary">HMG29</name>
</gene>
<sequence length="76" mass="8709">MTIIFTNSTNLPFGEMVEKVDIVGNDVNIFGFCFDQLTNPVNLVVDDGIQNMPSLIDFFYFLLSFISFGSFYWSVY</sequence>
<protein>
    <submittedName>
        <fullName evidence="2">MATA-HMG</fullName>
    </submittedName>
</protein>
<organism evidence="2">
    <name type="scientific">Rhizophagus irregularis</name>
    <dbReference type="NCBI Taxonomy" id="588596"/>
    <lineage>
        <taxon>Eukaryota</taxon>
        <taxon>Fungi</taxon>
        <taxon>Fungi incertae sedis</taxon>
        <taxon>Mucoromycota</taxon>
        <taxon>Glomeromycotina</taxon>
        <taxon>Glomeromycetes</taxon>
        <taxon>Glomerales</taxon>
        <taxon>Glomeraceae</taxon>
        <taxon>Rhizophagus</taxon>
    </lineage>
</organism>
<evidence type="ECO:0000256" key="1">
    <source>
        <dbReference type="SAM" id="Phobius"/>
    </source>
</evidence>
<keyword evidence="1" id="KW-1133">Transmembrane helix</keyword>